<feature type="compositionally biased region" description="Basic and acidic residues" evidence="1">
    <location>
        <begin position="86"/>
        <end position="96"/>
    </location>
</feature>
<reference evidence="3" key="1">
    <citation type="submission" date="2025-08" db="UniProtKB">
        <authorList>
            <consortium name="RefSeq"/>
        </authorList>
    </citation>
    <scope>IDENTIFICATION</scope>
</reference>
<dbReference type="AlphaFoldDB" id="A0A1S3DFU6"/>
<dbReference type="PaxDb" id="121845-A0A1S3DFU6"/>
<dbReference type="KEGG" id="dci:103517617"/>
<proteinExistence type="predicted"/>
<feature type="compositionally biased region" description="Basic and acidic residues" evidence="1">
    <location>
        <begin position="266"/>
        <end position="276"/>
    </location>
</feature>
<protein>
    <submittedName>
        <fullName evidence="3">Uncharacterized protein LOC103517617</fullName>
    </submittedName>
</protein>
<organism evidence="2 3">
    <name type="scientific">Diaphorina citri</name>
    <name type="common">Asian citrus psyllid</name>
    <dbReference type="NCBI Taxonomy" id="121845"/>
    <lineage>
        <taxon>Eukaryota</taxon>
        <taxon>Metazoa</taxon>
        <taxon>Ecdysozoa</taxon>
        <taxon>Arthropoda</taxon>
        <taxon>Hexapoda</taxon>
        <taxon>Insecta</taxon>
        <taxon>Pterygota</taxon>
        <taxon>Neoptera</taxon>
        <taxon>Paraneoptera</taxon>
        <taxon>Hemiptera</taxon>
        <taxon>Sternorrhyncha</taxon>
        <taxon>Psylloidea</taxon>
        <taxon>Psyllidae</taxon>
        <taxon>Diaphorininae</taxon>
        <taxon>Diaphorina</taxon>
    </lineage>
</organism>
<evidence type="ECO:0000256" key="1">
    <source>
        <dbReference type="SAM" id="MobiDB-lite"/>
    </source>
</evidence>
<accession>A0A1S3DFU6</accession>
<feature type="compositionally biased region" description="Basic and acidic residues" evidence="1">
    <location>
        <begin position="146"/>
        <end position="159"/>
    </location>
</feature>
<feature type="compositionally biased region" description="Polar residues" evidence="1">
    <location>
        <begin position="97"/>
        <end position="117"/>
    </location>
</feature>
<evidence type="ECO:0000313" key="2">
    <source>
        <dbReference type="Proteomes" id="UP000079169"/>
    </source>
</evidence>
<dbReference type="Proteomes" id="UP000079169">
    <property type="component" value="Unplaced"/>
</dbReference>
<feature type="region of interest" description="Disordered" evidence="1">
    <location>
        <begin position="260"/>
        <end position="283"/>
    </location>
</feature>
<dbReference type="GeneID" id="103517617"/>
<feature type="compositionally biased region" description="Polar residues" evidence="1">
    <location>
        <begin position="132"/>
        <end position="144"/>
    </location>
</feature>
<evidence type="ECO:0000313" key="3">
    <source>
        <dbReference type="RefSeq" id="XP_008480881.1"/>
    </source>
</evidence>
<sequence length="283" mass="32167">MKLVPEPVSLSASCSLYDLKTTVDKLDEKISKMNQVIMECVGDKRTTNPRLEADYRTADDTGAIQDITESSFQARHLQFARNNQGRSKDNESERTTSRYQDITKSSPNITKSSNDITGKSRDITKSSKDITGKSQDITKSSSNITKRKDPNKMARKENEPANLPENQREEIGKKLERKEVRADKVTSLSKDCELIRKDKVFSMSRDSKLVREDKVYSVSKDGKLVREEKVSPMSNRTADNTGAIQDITESGFQARHLQFARNNQGRSKDNESERTTSRYQQNR</sequence>
<gene>
    <name evidence="3" type="primary">LOC103517617</name>
</gene>
<keyword evidence="2" id="KW-1185">Reference proteome</keyword>
<dbReference type="RefSeq" id="XP_008480881.1">
    <property type="nucleotide sequence ID" value="XM_008482659.3"/>
</dbReference>
<feature type="region of interest" description="Disordered" evidence="1">
    <location>
        <begin position="80"/>
        <end position="166"/>
    </location>
</feature>
<name>A0A1S3DFU6_DIACI</name>
<feature type="compositionally biased region" description="Basic and acidic residues" evidence="1">
    <location>
        <begin position="118"/>
        <end position="131"/>
    </location>
</feature>